<dbReference type="Proteomes" id="UP001371456">
    <property type="component" value="Unassembled WGS sequence"/>
</dbReference>
<keyword evidence="4" id="KW-1185">Reference proteome</keyword>
<reference evidence="3 4" key="1">
    <citation type="submission" date="2024-02" db="EMBL/GenBank/DDBJ databases">
        <title>de novo genome assembly of Solanum bulbocastanum strain 11H21.</title>
        <authorList>
            <person name="Hosaka A.J."/>
        </authorList>
    </citation>
    <scope>NUCLEOTIDE SEQUENCE [LARGE SCALE GENOMIC DNA]</scope>
    <source>
        <tissue evidence="3">Young leaves</tissue>
    </source>
</reference>
<dbReference type="SUPFAM" id="SSF117281">
    <property type="entry name" value="Kelch motif"/>
    <property type="match status" value="2"/>
</dbReference>
<evidence type="ECO:0000313" key="4">
    <source>
        <dbReference type="Proteomes" id="UP001371456"/>
    </source>
</evidence>
<dbReference type="PANTHER" id="PTHR46647">
    <property type="entry name" value="RAB9 EFFECTOR PROTEIN WITH KELCH MOTIFS"/>
    <property type="match status" value="1"/>
</dbReference>
<keyword evidence="2" id="KW-0677">Repeat</keyword>
<proteinExistence type="predicted"/>
<dbReference type="InterPro" id="IPR006652">
    <property type="entry name" value="Kelch_1"/>
</dbReference>
<keyword evidence="1" id="KW-0880">Kelch repeat</keyword>
<dbReference type="InterPro" id="IPR052124">
    <property type="entry name" value="Rab9_kelch_effector"/>
</dbReference>
<accession>A0AAN8SSY7</accession>
<evidence type="ECO:0000256" key="1">
    <source>
        <dbReference type="ARBA" id="ARBA00022441"/>
    </source>
</evidence>
<evidence type="ECO:0000313" key="3">
    <source>
        <dbReference type="EMBL" id="KAK6775304.1"/>
    </source>
</evidence>
<name>A0AAN8SSY7_SOLBU</name>
<comment type="caution">
    <text evidence="3">The sequence shown here is derived from an EMBL/GenBank/DDBJ whole genome shotgun (WGS) entry which is preliminary data.</text>
</comment>
<sequence>MISGAEVIEKREAKMHYWVRASPADFAGAIPQPRSGHTAVNIGKSKVVVFGGLIDKKFLSDITVYDIEKKLWFQPECTGSGSDGQVGPSPRAFHVVVAIDCHMFIFGGRSSGRRLGDFWVLDTDIWQWSELTSFGDLPSARDFAAASAIGNSKIVMFGGWDGKKWLSDVYILDTMTLEWKELAVLGTIPPPRCGHTATMVEKRLLVYGGRGGGGPIMADLWALKGLIEEENESPGWTQLKIPGQAPTARCGHTVTSGGLHLLLFGGHGTGGWLSRYDVYYNDCVVLDRVSVQWKRLATTNEPPVARAYHSMTSVGSRYLLFGGFDGKSTYGDLWWLVPEDDPIAKRVTASPPKVIHENRDASMTSMEKERQMQEDAVSELQKRIGISVSISNSNAKKIVDELEDTELLELASKFIGEGALSNKEAVQALRDHWLKSSPKSIQLKELSPLLRDYKRSVTRIKEENLGAFLQSMNPGSLGKETYRFYHIKNVSQLRMDDIPHLLAEYRQLLLDLGSS</sequence>
<dbReference type="InterPro" id="IPR015915">
    <property type="entry name" value="Kelch-typ_b-propeller"/>
</dbReference>
<organism evidence="3 4">
    <name type="scientific">Solanum bulbocastanum</name>
    <name type="common">Wild potato</name>
    <dbReference type="NCBI Taxonomy" id="147425"/>
    <lineage>
        <taxon>Eukaryota</taxon>
        <taxon>Viridiplantae</taxon>
        <taxon>Streptophyta</taxon>
        <taxon>Embryophyta</taxon>
        <taxon>Tracheophyta</taxon>
        <taxon>Spermatophyta</taxon>
        <taxon>Magnoliopsida</taxon>
        <taxon>eudicotyledons</taxon>
        <taxon>Gunneridae</taxon>
        <taxon>Pentapetalae</taxon>
        <taxon>asterids</taxon>
        <taxon>lamiids</taxon>
        <taxon>Solanales</taxon>
        <taxon>Solanaceae</taxon>
        <taxon>Solanoideae</taxon>
        <taxon>Solaneae</taxon>
        <taxon>Solanum</taxon>
    </lineage>
</organism>
<dbReference type="AlphaFoldDB" id="A0AAN8SSY7"/>
<dbReference type="Gene3D" id="2.120.10.80">
    <property type="entry name" value="Kelch-type beta propeller"/>
    <property type="match status" value="2"/>
</dbReference>
<protein>
    <submittedName>
        <fullName evidence="3">Uncharacterized protein</fullName>
    </submittedName>
</protein>
<dbReference type="PANTHER" id="PTHR46647:SF1">
    <property type="entry name" value="RAB9 EFFECTOR PROTEIN WITH KELCH MOTIFS"/>
    <property type="match status" value="1"/>
</dbReference>
<dbReference type="Pfam" id="PF24681">
    <property type="entry name" value="Kelch_KLHDC2_KLHL20_DRC7"/>
    <property type="match status" value="2"/>
</dbReference>
<gene>
    <name evidence="3" type="ORF">RDI58_026305</name>
</gene>
<dbReference type="EMBL" id="JBANQN010000011">
    <property type="protein sequence ID" value="KAK6775304.1"/>
    <property type="molecule type" value="Genomic_DNA"/>
</dbReference>
<evidence type="ECO:0000256" key="2">
    <source>
        <dbReference type="ARBA" id="ARBA00022737"/>
    </source>
</evidence>
<dbReference type="SMART" id="SM00612">
    <property type="entry name" value="Kelch"/>
    <property type="match status" value="2"/>
</dbReference>